<accession>A0A254TG83</accession>
<feature type="signal peptide" evidence="11">
    <location>
        <begin position="1"/>
        <end position="20"/>
    </location>
</feature>
<keyword evidence="7" id="KW-0406">Ion transport</keyword>
<protein>
    <recommendedName>
        <fullName evidence="12">Porin domain-containing protein</fullName>
    </recommendedName>
</protein>
<comment type="subcellular location">
    <subcellularLocation>
        <location evidence="1">Cell outer membrane</location>
        <topology evidence="1">Multi-pass membrane protein</topology>
    </subcellularLocation>
</comment>
<evidence type="ECO:0000256" key="3">
    <source>
        <dbReference type="ARBA" id="ARBA00022448"/>
    </source>
</evidence>
<keyword evidence="3" id="KW-0813">Transport</keyword>
<dbReference type="PANTHER" id="PTHR34501:SF9">
    <property type="entry name" value="MAJOR OUTER MEMBRANE PROTEIN P.IA"/>
    <property type="match status" value="1"/>
</dbReference>
<keyword evidence="4" id="KW-1134">Transmembrane beta strand</keyword>
<evidence type="ECO:0000259" key="12">
    <source>
        <dbReference type="Pfam" id="PF13609"/>
    </source>
</evidence>
<dbReference type="GO" id="GO:0006811">
    <property type="term" value="P:monoatomic ion transport"/>
    <property type="evidence" value="ECO:0007669"/>
    <property type="project" value="UniProtKB-KW"/>
</dbReference>
<dbReference type="InterPro" id="IPR033900">
    <property type="entry name" value="Gram_neg_porin_domain"/>
</dbReference>
<feature type="chain" id="PRO_5012377656" description="Porin domain-containing protein" evidence="11">
    <location>
        <begin position="21"/>
        <end position="360"/>
    </location>
</feature>
<comment type="subunit">
    <text evidence="2">Homotrimer.</text>
</comment>
<dbReference type="Proteomes" id="UP000197535">
    <property type="component" value="Unassembled WGS sequence"/>
</dbReference>
<keyword evidence="10" id="KW-0998">Cell outer membrane</keyword>
<evidence type="ECO:0000256" key="1">
    <source>
        <dbReference type="ARBA" id="ARBA00004571"/>
    </source>
</evidence>
<feature type="domain" description="Porin" evidence="12">
    <location>
        <begin position="7"/>
        <end position="331"/>
    </location>
</feature>
<evidence type="ECO:0000256" key="10">
    <source>
        <dbReference type="ARBA" id="ARBA00023237"/>
    </source>
</evidence>
<keyword evidence="14" id="KW-1185">Reference proteome</keyword>
<evidence type="ECO:0000256" key="2">
    <source>
        <dbReference type="ARBA" id="ARBA00011233"/>
    </source>
</evidence>
<reference evidence="13 14" key="1">
    <citation type="submission" date="2016-02" db="EMBL/GenBank/DDBJ databases">
        <authorList>
            <person name="Wen L."/>
            <person name="He K."/>
            <person name="Yang H."/>
        </authorList>
    </citation>
    <scope>NUCLEOTIDE SEQUENCE [LARGE SCALE GENOMIC DNA]</scope>
    <source>
        <strain evidence="13 14">TSA40</strain>
    </source>
</reference>
<keyword evidence="8" id="KW-0626">Porin</keyword>
<evidence type="ECO:0000313" key="14">
    <source>
        <dbReference type="Proteomes" id="UP000197535"/>
    </source>
</evidence>
<comment type="caution">
    <text evidence="13">The sequence shown here is derived from an EMBL/GenBank/DDBJ whole genome shotgun (WGS) entry which is preliminary data.</text>
</comment>
<name>A0A254TG83_9BURK</name>
<evidence type="ECO:0000256" key="4">
    <source>
        <dbReference type="ARBA" id="ARBA00022452"/>
    </source>
</evidence>
<sequence length="360" mass="36917">MKKALLAAAVTIAFSNAASAQSNLSVYGIVDQGVEYLTNANPAGDSLVRMPSLTGTLPSRLGFKGVEDLGGGFRTLFVLESGFAMTTGAVGYGNRLFGRLAYVGLGGPWGTLMLGRQLTMTAHGLGGADVIGPSIHGLGVLDAYIPNARSDNSIGYLGSFSGLTLGATYSLGRDSSAAGGPAGTNCPDGFSGNARACRQWTAMAKYDATGFGIAGTMDRMHGGPGAAAGLSNSSYTDTRTQLNGYAMIGPVKLGAGWLGRETKAATNSKVNLFFIDASYPWSSQLTVDILAARRDVRNSPNDSTLLVARTTYALSKRTAVYASLGHIDNDGAATQAASAGAPVGAGMSQLGVMTGIRHTF</sequence>
<evidence type="ECO:0000256" key="9">
    <source>
        <dbReference type="ARBA" id="ARBA00023136"/>
    </source>
</evidence>
<dbReference type="GO" id="GO:0009279">
    <property type="term" value="C:cell outer membrane"/>
    <property type="evidence" value="ECO:0007669"/>
    <property type="project" value="UniProtKB-SubCell"/>
</dbReference>
<dbReference type="InterPro" id="IPR002299">
    <property type="entry name" value="Porin_Neis"/>
</dbReference>
<dbReference type="EMBL" id="LSTO01000001">
    <property type="protein sequence ID" value="OWW21177.1"/>
    <property type="molecule type" value="Genomic_DNA"/>
</dbReference>
<dbReference type="Gene3D" id="2.40.160.10">
    <property type="entry name" value="Porin"/>
    <property type="match status" value="1"/>
</dbReference>
<dbReference type="CDD" id="cd00342">
    <property type="entry name" value="gram_neg_porins"/>
    <property type="match status" value="1"/>
</dbReference>
<proteinExistence type="predicted"/>
<gene>
    <name evidence="13" type="ORF">AYR66_18550</name>
</gene>
<keyword evidence="5" id="KW-0812">Transmembrane</keyword>
<organism evidence="13 14">
    <name type="scientific">Noviherbaspirillum denitrificans</name>
    <dbReference type="NCBI Taxonomy" id="1968433"/>
    <lineage>
        <taxon>Bacteria</taxon>
        <taxon>Pseudomonadati</taxon>
        <taxon>Pseudomonadota</taxon>
        <taxon>Betaproteobacteria</taxon>
        <taxon>Burkholderiales</taxon>
        <taxon>Oxalobacteraceae</taxon>
        <taxon>Noviherbaspirillum</taxon>
    </lineage>
</organism>
<keyword evidence="9" id="KW-0472">Membrane</keyword>
<dbReference type="SUPFAM" id="SSF56935">
    <property type="entry name" value="Porins"/>
    <property type="match status" value="1"/>
</dbReference>
<dbReference type="GO" id="GO:0046930">
    <property type="term" value="C:pore complex"/>
    <property type="evidence" value="ECO:0007669"/>
    <property type="project" value="UniProtKB-KW"/>
</dbReference>
<dbReference type="AlphaFoldDB" id="A0A254TG83"/>
<dbReference type="PRINTS" id="PR00184">
    <property type="entry name" value="NEISSPPORIN"/>
</dbReference>
<dbReference type="InterPro" id="IPR023614">
    <property type="entry name" value="Porin_dom_sf"/>
</dbReference>
<evidence type="ECO:0000256" key="5">
    <source>
        <dbReference type="ARBA" id="ARBA00022692"/>
    </source>
</evidence>
<evidence type="ECO:0000313" key="13">
    <source>
        <dbReference type="EMBL" id="OWW21177.1"/>
    </source>
</evidence>
<keyword evidence="6 11" id="KW-0732">Signal</keyword>
<evidence type="ECO:0000256" key="7">
    <source>
        <dbReference type="ARBA" id="ARBA00023065"/>
    </source>
</evidence>
<dbReference type="RefSeq" id="WP_088708029.1">
    <property type="nucleotide sequence ID" value="NZ_LSTO01000001.1"/>
</dbReference>
<dbReference type="Pfam" id="PF13609">
    <property type="entry name" value="Porin_4"/>
    <property type="match status" value="1"/>
</dbReference>
<evidence type="ECO:0000256" key="8">
    <source>
        <dbReference type="ARBA" id="ARBA00023114"/>
    </source>
</evidence>
<dbReference type="GO" id="GO:0015288">
    <property type="term" value="F:porin activity"/>
    <property type="evidence" value="ECO:0007669"/>
    <property type="project" value="UniProtKB-KW"/>
</dbReference>
<dbReference type="PANTHER" id="PTHR34501">
    <property type="entry name" value="PROTEIN YDDL-RELATED"/>
    <property type="match status" value="1"/>
</dbReference>
<evidence type="ECO:0000256" key="11">
    <source>
        <dbReference type="SAM" id="SignalP"/>
    </source>
</evidence>
<dbReference type="InterPro" id="IPR050298">
    <property type="entry name" value="Gram-neg_bact_OMP"/>
</dbReference>
<evidence type="ECO:0000256" key="6">
    <source>
        <dbReference type="ARBA" id="ARBA00022729"/>
    </source>
</evidence>
<dbReference type="OrthoDB" id="8679056at2"/>